<comment type="caution">
    <text evidence="4">The sequence shown here is derived from an EMBL/GenBank/DDBJ whole genome shotgun (WGS) entry which is preliminary data.</text>
</comment>
<dbReference type="Proteomes" id="UP000742631">
    <property type="component" value="Unassembled WGS sequence"/>
</dbReference>
<dbReference type="Pfam" id="PF00583">
    <property type="entry name" value="Acetyltransf_1"/>
    <property type="match status" value="1"/>
</dbReference>
<dbReference type="InterPro" id="IPR000182">
    <property type="entry name" value="GNAT_dom"/>
</dbReference>
<keyword evidence="1" id="KW-0808">Transferase</keyword>
<dbReference type="Gene3D" id="1.10.10.10">
    <property type="entry name" value="Winged helix-like DNA-binding domain superfamily/Winged helix DNA-binding domain"/>
    <property type="match status" value="1"/>
</dbReference>
<dbReference type="SUPFAM" id="SSF46785">
    <property type="entry name" value="Winged helix' DNA-binding domain"/>
    <property type="match status" value="1"/>
</dbReference>
<dbReference type="InterPro" id="IPR036388">
    <property type="entry name" value="WH-like_DNA-bd_sf"/>
</dbReference>
<dbReference type="PROSITE" id="PS50995">
    <property type="entry name" value="HTH_MARR_2"/>
    <property type="match status" value="1"/>
</dbReference>
<dbReference type="InterPro" id="IPR000835">
    <property type="entry name" value="HTH_MarR-typ"/>
</dbReference>
<dbReference type="CDD" id="cd04301">
    <property type="entry name" value="NAT_SF"/>
    <property type="match status" value="1"/>
</dbReference>
<feature type="domain" description="N-acetyltransferase" evidence="3">
    <location>
        <begin position="145"/>
        <end position="304"/>
    </location>
</feature>
<reference evidence="4" key="2">
    <citation type="submission" date="2021-09" db="EMBL/GenBank/DDBJ databases">
        <authorList>
            <person name="Gilroy R."/>
        </authorList>
    </citation>
    <scope>NUCLEOTIDE SEQUENCE</scope>
    <source>
        <strain evidence="4">316</strain>
    </source>
</reference>
<sequence length="312" mass="34920">MEHTITAVRRFNRFYTEVIGALDDQFLGCDVTLPEARLLFEIATKEPATARAIQAALGMDAGYVSRIVARFERRGWITRARGTDARARPIHLTEAGRATFTALDERQRRAVAELVAGLDPLRQADLAQALARVRLLLKPESVPGFVIRPFRTGDLGLIAARQSMLYAQSHGWGRGLEIVEGETTTTFLRDFDPAREQCWIAEIDGVMAGSVLLTDEGDGLGRLRLLYVEPFARRRGIGDTLVEACIRFAREAGYHRLTLWTHTVLDAARRLYARQGFERTEIALHHAFGEPVEGETWILELRAPAGEPSRDQ</sequence>
<evidence type="ECO:0000313" key="5">
    <source>
        <dbReference type="Proteomes" id="UP000742631"/>
    </source>
</evidence>
<dbReference type="GO" id="GO:0003700">
    <property type="term" value="F:DNA-binding transcription factor activity"/>
    <property type="evidence" value="ECO:0007669"/>
    <property type="project" value="InterPro"/>
</dbReference>
<evidence type="ECO:0000259" key="2">
    <source>
        <dbReference type="PROSITE" id="PS50995"/>
    </source>
</evidence>
<dbReference type="SMART" id="SM00347">
    <property type="entry name" value="HTH_MARR"/>
    <property type="match status" value="1"/>
</dbReference>
<dbReference type="InterPro" id="IPR050769">
    <property type="entry name" value="NAT_camello-type"/>
</dbReference>
<dbReference type="PANTHER" id="PTHR13947">
    <property type="entry name" value="GNAT FAMILY N-ACETYLTRANSFERASE"/>
    <property type="match status" value="1"/>
</dbReference>
<dbReference type="GO" id="GO:0008080">
    <property type="term" value="F:N-acetyltransferase activity"/>
    <property type="evidence" value="ECO:0007669"/>
    <property type="project" value="InterPro"/>
</dbReference>
<dbReference type="Gene3D" id="3.40.630.30">
    <property type="match status" value="1"/>
</dbReference>
<dbReference type="PANTHER" id="PTHR13947:SF37">
    <property type="entry name" value="LD18367P"/>
    <property type="match status" value="1"/>
</dbReference>
<dbReference type="InterPro" id="IPR016181">
    <property type="entry name" value="Acyl_CoA_acyltransferase"/>
</dbReference>
<proteinExistence type="predicted"/>
<name>A0A921E1B3_9HYPH</name>
<gene>
    <name evidence="4" type="ORF">K8W01_07215</name>
</gene>
<dbReference type="AlphaFoldDB" id="A0A921E1B3"/>
<feature type="domain" description="HTH marR-type" evidence="2">
    <location>
        <begin position="1"/>
        <end position="135"/>
    </location>
</feature>
<evidence type="ECO:0000313" key="4">
    <source>
        <dbReference type="EMBL" id="HJE23434.1"/>
    </source>
</evidence>
<dbReference type="EMBL" id="DYYG01000020">
    <property type="protein sequence ID" value="HJE23434.1"/>
    <property type="molecule type" value="Genomic_DNA"/>
</dbReference>
<protein>
    <submittedName>
        <fullName evidence="4">Bifunctional helix-turn-helix transcriptional regulator/GNAT family N-acetyltransferase</fullName>
    </submittedName>
</protein>
<reference evidence="4" key="1">
    <citation type="journal article" date="2021" name="PeerJ">
        <title>Extensive microbial diversity within the chicken gut microbiome revealed by metagenomics and culture.</title>
        <authorList>
            <person name="Gilroy R."/>
            <person name="Ravi A."/>
            <person name="Getino M."/>
            <person name="Pursley I."/>
            <person name="Horton D.L."/>
            <person name="Alikhan N.F."/>
            <person name="Baker D."/>
            <person name="Gharbi K."/>
            <person name="Hall N."/>
            <person name="Watson M."/>
            <person name="Adriaenssens E.M."/>
            <person name="Foster-Nyarko E."/>
            <person name="Jarju S."/>
            <person name="Secka A."/>
            <person name="Antonio M."/>
            <person name="Oren A."/>
            <person name="Chaudhuri R.R."/>
            <person name="La Ragione R."/>
            <person name="Hildebrand F."/>
            <person name="Pallen M.J."/>
        </authorList>
    </citation>
    <scope>NUCLEOTIDE SEQUENCE</scope>
    <source>
        <strain evidence="4">316</strain>
    </source>
</reference>
<dbReference type="InterPro" id="IPR036390">
    <property type="entry name" value="WH_DNA-bd_sf"/>
</dbReference>
<dbReference type="Pfam" id="PF12802">
    <property type="entry name" value="MarR_2"/>
    <property type="match status" value="1"/>
</dbReference>
<accession>A0A921E1B3</accession>
<dbReference type="PROSITE" id="PS51186">
    <property type="entry name" value="GNAT"/>
    <property type="match status" value="1"/>
</dbReference>
<evidence type="ECO:0000259" key="3">
    <source>
        <dbReference type="PROSITE" id="PS51186"/>
    </source>
</evidence>
<organism evidence="4 5">
    <name type="scientific">Methylorubrum populi</name>
    <dbReference type="NCBI Taxonomy" id="223967"/>
    <lineage>
        <taxon>Bacteria</taxon>
        <taxon>Pseudomonadati</taxon>
        <taxon>Pseudomonadota</taxon>
        <taxon>Alphaproteobacteria</taxon>
        <taxon>Hyphomicrobiales</taxon>
        <taxon>Methylobacteriaceae</taxon>
        <taxon>Methylorubrum</taxon>
    </lineage>
</organism>
<evidence type="ECO:0000256" key="1">
    <source>
        <dbReference type="ARBA" id="ARBA00022679"/>
    </source>
</evidence>
<dbReference type="SUPFAM" id="SSF55729">
    <property type="entry name" value="Acyl-CoA N-acyltransferases (Nat)"/>
    <property type="match status" value="1"/>
</dbReference>